<name>A0ABU1BSK6_9BURK</name>
<dbReference type="RefSeq" id="WP_338437996.1">
    <property type="nucleotide sequence ID" value="NZ_JAUYVH010000015.1"/>
</dbReference>
<dbReference type="Pfam" id="PF03466">
    <property type="entry name" value="LysR_substrate"/>
    <property type="match status" value="1"/>
</dbReference>
<comment type="caution">
    <text evidence="6">The sequence shown here is derived from an EMBL/GenBank/DDBJ whole genome shotgun (WGS) entry which is preliminary data.</text>
</comment>
<evidence type="ECO:0000256" key="3">
    <source>
        <dbReference type="ARBA" id="ARBA00023125"/>
    </source>
</evidence>
<dbReference type="NCBIfam" id="NF009888">
    <property type="entry name" value="PRK13348.1"/>
    <property type="match status" value="1"/>
</dbReference>
<dbReference type="InterPro" id="IPR036388">
    <property type="entry name" value="WH-like_DNA-bd_sf"/>
</dbReference>
<reference evidence="6 7" key="1">
    <citation type="submission" date="2023-08" db="EMBL/GenBank/DDBJ databases">
        <title>Oxalobacteraceae gen .nov., isolated from river sludge outside the plant.</title>
        <authorList>
            <person name="Zhao S.Y."/>
        </authorList>
    </citation>
    <scope>NUCLEOTIDE SEQUENCE [LARGE SCALE GENOMIC DNA]</scope>
    <source>
        <strain evidence="6 7">R-40</strain>
    </source>
</reference>
<protein>
    <submittedName>
        <fullName evidence="6">HTH-type transcriptional regulator ArgP</fullName>
    </submittedName>
</protein>
<gene>
    <name evidence="6" type="primary">argP</name>
    <name evidence="6" type="ORF">Q8A64_16430</name>
</gene>
<evidence type="ECO:0000259" key="5">
    <source>
        <dbReference type="PROSITE" id="PS50931"/>
    </source>
</evidence>
<dbReference type="EMBL" id="JAUYVH010000015">
    <property type="protein sequence ID" value="MDQ9172003.1"/>
    <property type="molecule type" value="Genomic_DNA"/>
</dbReference>
<dbReference type="PROSITE" id="PS50931">
    <property type="entry name" value="HTH_LYSR"/>
    <property type="match status" value="1"/>
</dbReference>
<dbReference type="InterPro" id="IPR036390">
    <property type="entry name" value="WH_DNA-bd_sf"/>
</dbReference>
<comment type="similarity">
    <text evidence="1">Belongs to the LysR transcriptional regulatory family.</text>
</comment>
<feature type="domain" description="HTH lysR-type" evidence="5">
    <location>
        <begin position="3"/>
        <end position="59"/>
    </location>
</feature>
<evidence type="ECO:0000256" key="1">
    <source>
        <dbReference type="ARBA" id="ARBA00009437"/>
    </source>
</evidence>
<dbReference type="InterPro" id="IPR050176">
    <property type="entry name" value="LTTR"/>
</dbReference>
<dbReference type="InterPro" id="IPR000847">
    <property type="entry name" value="LysR_HTH_N"/>
</dbReference>
<evidence type="ECO:0000256" key="4">
    <source>
        <dbReference type="ARBA" id="ARBA00023163"/>
    </source>
</evidence>
<keyword evidence="2" id="KW-0805">Transcription regulation</keyword>
<dbReference type="Gene3D" id="1.10.10.10">
    <property type="entry name" value="Winged helix-like DNA-binding domain superfamily/Winged helix DNA-binding domain"/>
    <property type="match status" value="1"/>
</dbReference>
<dbReference type="SUPFAM" id="SSF53850">
    <property type="entry name" value="Periplasmic binding protein-like II"/>
    <property type="match status" value="1"/>
</dbReference>
<dbReference type="InterPro" id="IPR017685">
    <property type="entry name" value="ArgP"/>
</dbReference>
<keyword evidence="7" id="KW-1185">Reference proteome</keyword>
<dbReference type="Gene3D" id="3.40.190.290">
    <property type="match status" value="1"/>
</dbReference>
<evidence type="ECO:0000256" key="2">
    <source>
        <dbReference type="ARBA" id="ARBA00023015"/>
    </source>
</evidence>
<organism evidence="6 7">
    <name type="scientific">Keguizhuia sedimenti</name>
    <dbReference type="NCBI Taxonomy" id="3064264"/>
    <lineage>
        <taxon>Bacteria</taxon>
        <taxon>Pseudomonadati</taxon>
        <taxon>Pseudomonadota</taxon>
        <taxon>Betaproteobacteria</taxon>
        <taxon>Burkholderiales</taxon>
        <taxon>Oxalobacteraceae</taxon>
        <taxon>Keguizhuia</taxon>
    </lineage>
</organism>
<dbReference type="PANTHER" id="PTHR30579:SF2">
    <property type="entry name" value="HTH-TYPE TRANSCRIPTIONAL REGULATOR ARGP"/>
    <property type="match status" value="1"/>
</dbReference>
<keyword evidence="4" id="KW-0804">Transcription</keyword>
<dbReference type="PANTHER" id="PTHR30579">
    <property type="entry name" value="TRANSCRIPTIONAL REGULATOR"/>
    <property type="match status" value="1"/>
</dbReference>
<proteinExistence type="inferred from homology"/>
<keyword evidence="3" id="KW-0238">DNA-binding</keyword>
<dbReference type="InterPro" id="IPR005119">
    <property type="entry name" value="LysR_subst-bd"/>
</dbReference>
<dbReference type="NCBIfam" id="TIGR03298">
    <property type="entry name" value="argP"/>
    <property type="match status" value="1"/>
</dbReference>
<sequence>MNLDPRQTDAFQAVAELGSFERAAAKLRLTPSAVSQRVRVLETTLGAALVLRSRPCRPTQTGQRLLQFLRRAQLLQADLEADLLHAEGTSLHVSVALNSDSLGTWFFPALASLLIKERIILDLIVEDQDHTYSLLESGMVAGCVSTVEKPMRGCSVAKLGTMRYRLMASASFRKRWFPKGLTREAARHAPVIAYTRKDMLQSSFLLSRLGLSEGAYPCHYVPGIEAHFAAVRHGLGYAMVPEWLLSSIDDERDPLVDLAQRHPTDVALYWHTWNVQAPRMERMSRQIVEATRKILS</sequence>
<dbReference type="NCBIfam" id="NF002964">
    <property type="entry name" value="PRK03635.1"/>
    <property type="match status" value="1"/>
</dbReference>
<dbReference type="SUPFAM" id="SSF46785">
    <property type="entry name" value="Winged helix' DNA-binding domain"/>
    <property type="match status" value="1"/>
</dbReference>
<dbReference type="Pfam" id="PF00126">
    <property type="entry name" value="HTH_1"/>
    <property type="match status" value="1"/>
</dbReference>
<accession>A0ABU1BSK6</accession>
<evidence type="ECO:0000313" key="7">
    <source>
        <dbReference type="Proteomes" id="UP001225596"/>
    </source>
</evidence>
<evidence type="ECO:0000313" key="6">
    <source>
        <dbReference type="EMBL" id="MDQ9172003.1"/>
    </source>
</evidence>
<dbReference type="Proteomes" id="UP001225596">
    <property type="component" value="Unassembled WGS sequence"/>
</dbReference>